<feature type="transmembrane region" description="Helical" evidence="7">
    <location>
        <begin position="375"/>
        <end position="399"/>
    </location>
</feature>
<dbReference type="GO" id="GO:0022857">
    <property type="term" value="F:transmembrane transporter activity"/>
    <property type="evidence" value="ECO:0007669"/>
    <property type="project" value="InterPro"/>
</dbReference>
<feature type="transmembrane region" description="Helical" evidence="7">
    <location>
        <begin position="348"/>
        <end position="369"/>
    </location>
</feature>
<feature type="transmembrane region" description="Helical" evidence="7">
    <location>
        <begin position="406"/>
        <end position="426"/>
    </location>
</feature>
<name>A0AAI8Z298_9PEZI</name>
<keyword evidence="4 7" id="KW-1133">Transmembrane helix</keyword>
<evidence type="ECO:0000256" key="2">
    <source>
        <dbReference type="ARBA" id="ARBA00008335"/>
    </source>
</evidence>
<evidence type="ECO:0000256" key="4">
    <source>
        <dbReference type="ARBA" id="ARBA00022989"/>
    </source>
</evidence>
<dbReference type="CDD" id="cd17323">
    <property type="entry name" value="MFS_Tpo1_MDR_like"/>
    <property type="match status" value="1"/>
</dbReference>
<evidence type="ECO:0000313" key="9">
    <source>
        <dbReference type="EMBL" id="CAK4031169.1"/>
    </source>
</evidence>
<feature type="transmembrane region" description="Helical" evidence="7">
    <location>
        <begin position="106"/>
        <end position="125"/>
    </location>
</feature>
<feature type="domain" description="Major facilitator superfamily (MFS) profile" evidence="8">
    <location>
        <begin position="39"/>
        <end position="465"/>
    </location>
</feature>
<dbReference type="PROSITE" id="PS50850">
    <property type="entry name" value="MFS"/>
    <property type="match status" value="1"/>
</dbReference>
<feature type="transmembrane region" description="Helical" evidence="7">
    <location>
        <begin position="267"/>
        <end position="286"/>
    </location>
</feature>
<dbReference type="PANTHER" id="PTHR23502">
    <property type="entry name" value="MAJOR FACILITATOR SUPERFAMILY"/>
    <property type="match status" value="1"/>
</dbReference>
<feature type="transmembrane region" description="Helical" evidence="7">
    <location>
        <begin position="438"/>
        <end position="461"/>
    </location>
</feature>
<dbReference type="EMBL" id="CAVMBE010000044">
    <property type="protein sequence ID" value="CAK4031169.1"/>
    <property type="molecule type" value="Genomic_DNA"/>
</dbReference>
<evidence type="ECO:0000256" key="5">
    <source>
        <dbReference type="ARBA" id="ARBA00023136"/>
    </source>
</evidence>
<feature type="transmembrane region" description="Helical" evidence="7">
    <location>
        <begin position="76"/>
        <end position="94"/>
    </location>
</feature>
<dbReference type="SUPFAM" id="SSF103473">
    <property type="entry name" value="MFS general substrate transporter"/>
    <property type="match status" value="1"/>
</dbReference>
<dbReference type="InterPro" id="IPR036259">
    <property type="entry name" value="MFS_trans_sf"/>
</dbReference>
<dbReference type="Gene3D" id="1.20.1250.20">
    <property type="entry name" value="MFS general substrate transporter like domains"/>
    <property type="match status" value="1"/>
</dbReference>
<reference evidence="9" key="1">
    <citation type="submission" date="2023-11" db="EMBL/GenBank/DDBJ databases">
        <authorList>
            <person name="Alioto T."/>
            <person name="Alioto T."/>
            <person name="Gomez Garrido J."/>
        </authorList>
    </citation>
    <scope>NUCLEOTIDE SEQUENCE</scope>
</reference>
<proteinExistence type="inferred from homology"/>
<keyword evidence="5 7" id="KW-0472">Membrane</keyword>
<evidence type="ECO:0000259" key="8">
    <source>
        <dbReference type="PROSITE" id="PS50850"/>
    </source>
</evidence>
<dbReference type="Pfam" id="PF07690">
    <property type="entry name" value="MFS_1"/>
    <property type="match status" value="1"/>
</dbReference>
<dbReference type="GO" id="GO:0005886">
    <property type="term" value="C:plasma membrane"/>
    <property type="evidence" value="ECO:0007669"/>
    <property type="project" value="TreeGrafter"/>
</dbReference>
<evidence type="ECO:0000256" key="1">
    <source>
        <dbReference type="ARBA" id="ARBA00004141"/>
    </source>
</evidence>
<keyword evidence="10" id="KW-1185">Reference proteome</keyword>
<feature type="transmembrane region" description="Helical" evidence="7">
    <location>
        <begin position="194"/>
        <end position="220"/>
    </location>
</feature>
<dbReference type="InterPro" id="IPR020846">
    <property type="entry name" value="MFS_dom"/>
</dbReference>
<feature type="compositionally biased region" description="Basic and acidic residues" evidence="6">
    <location>
        <begin position="1"/>
        <end position="14"/>
    </location>
</feature>
<dbReference type="AlphaFoldDB" id="A0AAI8Z298"/>
<comment type="caution">
    <text evidence="9">The sequence shown here is derived from an EMBL/GenBank/DDBJ whole genome shotgun (WGS) entry which is preliminary data.</text>
</comment>
<keyword evidence="3 7" id="KW-0812">Transmembrane</keyword>
<gene>
    <name evidence="9" type="ORF">LECACI_7A006327</name>
</gene>
<organism evidence="9 10">
    <name type="scientific">Lecanosticta acicola</name>
    <dbReference type="NCBI Taxonomy" id="111012"/>
    <lineage>
        <taxon>Eukaryota</taxon>
        <taxon>Fungi</taxon>
        <taxon>Dikarya</taxon>
        <taxon>Ascomycota</taxon>
        <taxon>Pezizomycotina</taxon>
        <taxon>Dothideomycetes</taxon>
        <taxon>Dothideomycetidae</taxon>
        <taxon>Mycosphaerellales</taxon>
        <taxon>Mycosphaerellaceae</taxon>
        <taxon>Lecanosticta</taxon>
    </lineage>
</organism>
<dbReference type="InterPro" id="IPR011701">
    <property type="entry name" value="MFS"/>
</dbReference>
<dbReference type="Proteomes" id="UP001296104">
    <property type="component" value="Unassembled WGS sequence"/>
</dbReference>
<evidence type="ECO:0000313" key="10">
    <source>
        <dbReference type="Proteomes" id="UP001296104"/>
    </source>
</evidence>
<comment type="subcellular location">
    <subcellularLocation>
        <location evidence="1">Membrane</location>
        <topology evidence="1">Multi-pass membrane protein</topology>
    </subcellularLocation>
</comment>
<sequence>MADTASRLEKEPSEKQILSFEDSDPENPYNWTLRKKLWILLIGSLLVFNSTLGAALPSGASLQLQQHFHVTSESQLVLPNSIYLVGYVLGPLLFAPQTENYGRRWILIGTYSAFTLFMMAVALAPNWGAFVGFRFLAGLFGNTPISVTGGLYADVFDNPVHRGWAVAWYLVVASLSIGPIPGGCLSVFSWHWPFWFGFILAAVCLVPLLFLPETFGPVILAKRAKKLRKAQRGANIYGALELKHTGVKQYVTKIVGRPLKFLTTEPIVTASCMYLSLIYGILFIFFQAFDVIFPPIYNFTQCETGLAFIPLCIGNFLALPIVIWWDRYLRSAKKRQAPWSSKEEYQRLPLACLGGPLFTIGMFWLGWGAMSSVPWIVPLLGAVLVGTGFVLVFVALFNYLVDSYKVYSASALGATSLSRSTFGVALPFAAKPMYDTLGVAWACSLLGFLSLVMCVIPFAFIRYGERLRASSPICKELASQSNNDSGSRQKA</sequence>
<dbReference type="FunFam" id="1.20.1250.20:FF:000082">
    <property type="entry name" value="MFS multidrug transporter, putative"/>
    <property type="match status" value="1"/>
</dbReference>
<dbReference type="PANTHER" id="PTHR23502:SF74">
    <property type="entry name" value="MAJOR FACILITATOR SUPERFAMILY (MFS) PROFILE DOMAIN-CONTAINING PROTEIN"/>
    <property type="match status" value="1"/>
</dbReference>
<evidence type="ECO:0000256" key="3">
    <source>
        <dbReference type="ARBA" id="ARBA00022692"/>
    </source>
</evidence>
<evidence type="ECO:0000256" key="6">
    <source>
        <dbReference type="SAM" id="MobiDB-lite"/>
    </source>
</evidence>
<feature type="transmembrane region" description="Helical" evidence="7">
    <location>
        <begin position="131"/>
        <end position="153"/>
    </location>
</feature>
<accession>A0AAI8Z298</accession>
<evidence type="ECO:0000256" key="7">
    <source>
        <dbReference type="SAM" id="Phobius"/>
    </source>
</evidence>
<feature type="transmembrane region" description="Helical" evidence="7">
    <location>
        <begin position="165"/>
        <end position="188"/>
    </location>
</feature>
<feature type="region of interest" description="Disordered" evidence="6">
    <location>
        <begin position="1"/>
        <end position="21"/>
    </location>
</feature>
<comment type="similarity">
    <text evidence="2">Belongs to the major facilitator superfamily.</text>
</comment>
<feature type="transmembrane region" description="Helical" evidence="7">
    <location>
        <begin position="306"/>
        <end position="327"/>
    </location>
</feature>
<feature type="transmembrane region" description="Helical" evidence="7">
    <location>
        <begin position="37"/>
        <end position="56"/>
    </location>
</feature>
<protein>
    <submittedName>
        <fullName evidence="9">Related to fluconazole resistance (FLU1)</fullName>
    </submittedName>
</protein>